<dbReference type="EMBL" id="LXQA011377135">
    <property type="protein sequence ID" value="MCI95141.1"/>
    <property type="molecule type" value="Genomic_DNA"/>
</dbReference>
<comment type="caution">
    <text evidence="1">The sequence shown here is derived from an EMBL/GenBank/DDBJ whole genome shotgun (WGS) entry which is preliminary data.</text>
</comment>
<dbReference type="Proteomes" id="UP000265520">
    <property type="component" value="Unassembled WGS sequence"/>
</dbReference>
<proteinExistence type="predicted"/>
<evidence type="ECO:0000313" key="2">
    <source>
        <dbReference type="Proteomes" id="UP000265520"/>
    </source>
</evidence>
<sequence>MESTSTSYSSIPVVLSKLPIDTNTQKHFSKNVTIEIPYEKLDLVLEQPVDFESLRA</sequence>
<protein>
    <submittedName>
        <fullName evidence="1">Uncharacterized protein</fullName>
    </submittedName>
</protein>
<keyword evidence="2" id="KW-1185">Reference proteome</keyword>
<accession>A0A392W7N1</accession>
<organism evidence="1 2">
    <name type="scientific">Trifolium medium</name>
    <dbReference type="NCBI Taxonomy" id="97028"/>
    <lineage>
        <taxon>Eukaryota</taxon>
        <taxon>Viridiplantae</taxon>
        <taxon>Streptophyta</taxon>
        <taxon>Embryophyta</taxon>
        <taxon>Tracheophyta</taxon>
        <taxon>Spermatophyta</taxon>
        <taxon>Magnoliopsida</taxon>
        <taxon>eudicotyledons</taxon>
        <taxon>Gunneridae</taxon>
        <taxon>Pentapetalae</taxon>
        <taxon>rosids</taxon>
        <taxon>fabids</taxon>
        <taxon>Fabales</taxon>
        <taxon>Fabaceae</taxon>
        <taxon>Papilionoideae</taxon>
        <taxon>50 kb inversion clade</taxon>
        <taxon>NPAAA clade</taxon>
        <taxon>Hologalegina</taxon>
        <taxon>IRL clade</taxon>
        <taxon>Trifolieae</taxon>
        <taxon>Trifolium</taxon>
    </lineage>
</organism>
<name>A0A392W7N1_9FABA</name>
<feature type="non-terminal residue" evidence="1">
    <location>
        <position position="56"/>
    </location>
</feature>
<dbReference type="AlphaFoldDB" id="A0A392W7N1"/>
<reference evidence="1 2" key="1">
    <citation type="journal article" date="2018" name="Front. Plant Sci.">
        <title>Red Clover (Trifolium pratense) and Zigzag Clover (T. medium) - A Picture of Genomic Similarities and Differences.</title>
        <authorList>
            <person name="Dluhosova J."/>
            <person name="Istvanek J."/>
            <person name="Nedelnik J."/>
            <person name="Repkova J."/>
        </authorList>
    </citation>
    <scope>NUCLEOTIDE SEQUENCE [LARGE SCALE GENOMIC DNA]</scope>
    <source>
        <strain evidence="2">cv. 10/8</strain>
        <tissue evidence="1">Leaf</tissue>
    </source>
</reference>
<evidence type="ECO:0000313" key="1">
    <source>
        <dbReference type="EMBL" id="MCI95141.1"/>
    </source>
</evidence>